<accession>A0AA35JQU7</accession>
<evidence type="ECO:0000313" key="2">
    <source>
        <dbReference type="Proteomes" id="UP001178461"/>
    </source>
</evidence>
<organism evidence="1 2">
    <name type="scientific">Podarcis lilfordi</name>
    <name type="common">Lilford's wall lizard</name>
    <dbReference type="NCBI Taxonomy" id="74358"/>
    <lineage>
        <taxon>Eukaryota</taxon>
        <taxon>Metazoa</taxon>
        <taxon>Chordata</taxon>
        <taxon>Craniata</taxon>
        <taxon>Vertebrata</taxon>
        <taxon>Euteleostomi</taxon>
        <taxon>Lepidosauria</taxon>
        <taxon>Squamata</taxon>
        <taxon>Bifurcata</taxon>
        <taxon>Unidentata</taxon>
        <taxon>Episquamata</taxon>
        <taxon>Laterata</taxon>
        <taxon>Lacertibaenia</taxon>
        <taxon>Lacertidae</taxon>
        <taxon>Podarcis</taxon>
    </lineage>
</organism>
<dbReference type="PANTHER" id="PTHR46114:SF1">
    <property type="entry name" value="ZAD DOMAIN-CONTAINING PROTEIN"/>
    <property type="match status" value="1"/>
</dbReference>
<dbReference type="PANTHER" id="PTHR46114">
    <property type="entry name" value="APPLE DOMAIN-CONTAINING PROTEIN"/>
    <property type="match status" value="1"/>
</dbReference>
<dbReference type="EMBL" id="OX395126">
    <property type="protein sequence ID" value="CAI5763579.1"/>
    <property type="molecule type" value="Genomic_DNA"/>
</dbReference>
<dbReference type="AlphaFoldDB" id="A0AA35JQU7"/>
<keyword evidence="2" id="KW-1185">Reference proteome</keyword>
<gene>
    <name evidence="1" type="ORF">PODLI_1B021077</name>
</gene>
<reference evidence="1" key="1">
    <citation type="submission" date="2022-12" db="EMBL/GenBank/DDBJ databases">
        <authorList>
            <person name="Alioto T."/>
            <person name="Alioto T."/>
            <person name="Gomez Garrido J."/>
        </authorList>
    </citation>
    <scope>NUCLEOTIDE SEQUENCE</scope>
</reference>
<proteinExistence type="predicted"/>
<evidence type="ECO:0000313" key="1">
    <source>
        <dbReference type="EMBL" id="CAI5763579.1"/>
    </source>
</evidence>
<sequence>MHRDSTWVDQWQEESELWNSHGLEEPTNHVTDCYFCAVDVTGINRKNRSSLKYPDLQSARRPVAHCDEIPVPIFGELPDISDEDASSVEGHEEEEVVLEDDAPHPFSQKELNDLVRDLSLSKDSAELLAPRLKEKNLFSDSARISFFRNRHQEYLRFFSEEKDFVYCADIAQLLLKLGVPQYEPKDWRLFIDSNKLSLKCVLLHNGNQFASIPLAHSSTLKENDEAVKYVLEKIGYDQHKWFICVDLKMVNFLLGQQSGFTKYPCFLCMWDSRDCAQSYTKKDWPVREELVPCKERNVINNPLVDRDRILFPPLHIKLGLIKQFTKALDKDGDCFTYLCQAFPGLTMEKLKAGIFDGPQIRQLIRDPEFRNSMNEVELEAWKAFVLVVNNFLGNNKARNYAELVNNMLTAFRNLGCNMSVKMHYLFSHMDRFPENLGSMSDEQGERFHQNMKEMETQVSGSLGHSHDG</sequence>
<name>A0AA35JQU7_9SAUR</name>
<dbReference type="Proteomes" id="UP001178461">
    <property type="component" value="Chromosome 1"/>
</dbReference>
<protein>
    <submittedName>
        <fullName evidence="1">Uncharacterized protein</fullName>
    </submittedName>
</protein>